<evidence type="ECO:0000313" key="3">
    <source>
        <dbReference type="Proteomes" id="UP001183410"/>
    </source>
</evidence>
<evidence type="ECO:0000256" key="1">
    <source>
        <dbReference type="SAM" id="MobiDB-lite"/>
    </source>
</evidence>
<dbReference type="PANTHER" id="PTHR43464">
    <property type="entry name" value="METHYLTRANSFERASE"/>
    <property type="match status" value="1"/>
</dbReference>
<gene>
    <name evidence="2" type="ORF">RM844_09750</name>
</gene>
<dbReference type="GO" id="GO:0032259">
    <property type="term" value="P:methylation"/>
    <property type="evidence" value="ECO:0007669"/>
    <property type="project" value="UniProtKB-KW"/>
</dbReference>
<accession>A0ABU2JNK4</accession>
<name>A0ABU2JNK4_9ACTN</name>
<feature type="compositionally biased region" description="Gly residues" evidence="1">
    <location>
        <begin position="191"/>
        <end position="202"/>
    </location>
</feature>
<keyword evidence="2" id="KW-0808">Transferase</keyword>
<sequence>MRPYEALSRVYDRWVAENDYPRWADFVHRRLSAQAEPARSVLDVCCGTGRMTALLQKAGYRVTGVDGSAPMLRRATGNVAPGTRLVHAELPADPAALGGPYDAAVCCFDSVNYFTGPEEPRGLLGTVAAAVRPGGLFVFDVNTRHKLETVHGDSNYGDRHEDFAYVWRNRYDPATRRVRFLITLFVREPGEPGGPDGPGAAGAAGAAEPDGPLFRRAEETHEQRWWEPAELRAAAEATGWSVESVGDDYSDTPPGPGTLRESWVLRRRPAQDDG</sequence>
<feature type="compositionally biased region" description="Low complexity" evidence="1">
    <location>
        <begin position="203"/>
        <end position="212"/>
    </location>
</feature>
<dbReference type="Proteomes" id="UP001183410">
    <property type="component" value="Unassembled WGS sequence"/>
</dbReference>
<dbReference type="Gene3D" id="2.20.25.110">
    <property type="entry name" value="S-adenosyl-L-methionine-dependent methyltransferases"/>
    <property type="match status" value="1"/>
</dbReference>
<feature type="compositionally biased region" description="Basic and acidic residues" evidence="1">
    <location>
        <begin position="213"/>
        <end position="230"/>
    </location>
</feature>
<dbReference type="InterPro" id="IPR029063">
    <property type="entry name" value="SAM-dependent_MTases_sf"/>
</dbReference>
<dbReference type="EC" id="2.1.1.-" evidence="2"/>
<dbReference type="Pfam" id="PF13489">
    <property type="entry name" value="Methyltransf_23"/>
    <property type="match status" value="1"/>
</dbReference>
<organism evidence="2 3">
    <name type="scientific">Streptomyces chisholmiae</name>
    <dbReference type="NCBI Taxonomy" id="3075540"/>
    <lineage>
        <taxon>Bacteria</taxon>
        <taxon>Bacillati</taxon>
        <taxon>Actinomycetota</taxon>
        <taxon>Actinomycetes</taxon>
        <taxon>Kitasatosporales</taxon>
        <taxon>Streptomycetaceae</taxon>
        <taxon>Streptomyces</taxon>
    </lineage>
</organism>
<keyword evidence="2" id="KW-0489">Methyltransferase</keyword>
<dbReference type="CDD" id="cd02440">
    <property type="entry name" value="AdoMet_MTases"/>
    <property type="match status" value="1"/>
</dbReference>
<dbReference type="RefSeq" id="WP_311666608.1">
    <property type="nucleotide sequence ID" value="NZ_JAVREO010000005.1"/>
</dbReference>
<dbReference type="EMBL" id="JAVREO010000005">
    <property type="protein sequence ID" value="MDT0266576.1"/>
    <property type="molecule type" value="Genomic_DNA"/>
</dbReference>
<protein>
    <submittedName>
        <fullName evidence="2">Class I SAM-dependent methyltransferase</fullName>
        <ecNumber evidence="2">2.1.1.-</ecNumber>
    </submittedName>
</protein>
<comment type="caution">
    <text evidence="2">The sequence shown here is derived from an EMBL/GenBank/DDBJ whole genome shotgun (WGS) entry which is preliminary data.</text>
</comment>
<reference evidence="3" key="1">
    <citation type="submission" date="2023-07" db="EMBL/GenBank/DDBJ databases">
        <title>30 novel species of actinomycetes from the DSMZ collection.</title>
        <authorList>
            <person name="Nouioui I."/>
        </authorList>
    </citation>
    <scope>NUCLEOTIDE SEQUENCE [LARGE SCALE GENOMIC DNA]</scope>
    <source>
        <strain evidence="3">DSM 44915</strain>
    </source>
</reference>
<dbReference type="GO" id="GO:0008168">
    <property type="term" value="F:methyltransferase activity"/>
    <property type="evidence" value="ECO:0007669"/>
    <property type="project" value="UniProtKB-KW"/>
</dbReference>
<evidence type="ECO:0000313" key="2">
    <source>
        <dbReference type="EMBL" id="MDT0266576.1"/>
    </source>
</evidence>
<dbReference type="SUPFAM" id="SSF53335">
    <property type="entry name" value="S-adenosyl-L-methionine-dependent methyltransferases"/>
    <property type="match status" value="1"/>
</dbReference>
<dbReference type="PANTHER" id="PTHR43464:SF90">
    <property type="entry name" value="METHYLTRANSFERASE TYPE 11"/>
    <property type="match status" value="1"/>
</dbReference>
<feature type="region of interest" description="Disordered" evidence="1">
    <location>
        <begin position="189"/>
        <end position="274"/>
    </location>
</feature>
<dbReference type="Gene3D" id="3.40.50.150">
    <property type="entry name" value="Vaccinia Virus protein VP39"/>
    <property type="match status" value="1"/>
</dbReference>
<keyword evidence="3" id="KW-1185">Reference proteome</keyword>
<proteinExistence type="predicted"/>